<keyword evidence="6" id="KW-0255">Endonuclease</keyword>
<dbReference type="EMBL" id="JAGPXF010000003">
    <property type="protein sequence ID" value="KAH7252790.1"/>
    <property type="molecule type" value="Genomic_DNA"/>
</dbReference>
<keyword evidence="4" id="KW-0540">Nuclease</keyword>
<comment type="catalytic activity">
    <reaction evidence="1">
        <text>Endonucleolytic cleavage to 5'-phosphomonoester.</text>
        <dbReference type="EC" id="3.1.26.4"/>
    </reaction>
</comment>
<dbReference type="Gene3D" id="3.30.420.10">
    <property type="entry name" value="Ribonuclease H-like superfamily/Ribonuclease H"/>
    <property type="match status" value="1"/>
</dbReference>
<evidence type="ECO:0000313" key="11">
    <source>
        <dbReference type="Proteomes" id="UP000813427"/>
    </source>
</evidence>
<dbReference type="OrthoDB" id="407198at2759"/>
<dbReference type="GO" id="GO:0043137">
    <property type="term" value="P:DNA replication, removal of RNA primer"/>
    <property type="evidence" value="ECO:0007669"/>
    <property type="project" value="TreeGrafter"/>
</dbReference>
<protein>
    <recommendedName>
        <fullName evidence="3">ribonuclease H</fullName>
        <ecNumber evidence="3">3.1.26.4</ecNumber>
    </recommendedName>
</protein>
<evidence type="ECO:0000259" key="9">
    <source>
        <dbReference type="PROSITE" id="PS50879"/>
    </source>
</evidence>
<accession>A0A8K0S2A1</accession>
<sequence>MSWRPDSPIDLPGGRLGCGRHGLVICGQCCVDYSFMDEDEGNSVDESMKLDDEDEQLLNDPQVRRRGSGQATLGEKPLLRGFGAVMPKLFSASSSDTPQSLFPARVARKAIPNVTRFIHRWEKETFLVYTDGACLDNGQVNAKAGWACVFKPEDGGVTGRLENHGPFGDAAPQTSNRAELRAVISALRFRSWAGEGFSTLVIATDSEYVVKGATEWVSGWIRKGWKTAKGADVKNRDLWEAFLGEVEQWDDRRLKIRLWKIPREMNTEADRLAKEAAQGNDINGFQDIKGVLV</sequence>
<dbReference type="PANTHER" id="PTHR10642:SF26">
    <property type="entry name" value="RIBONUCLEASE H1"/>
    <property type="match status" value="1"/>
</dbReference>
<dbReference type="PANTHER" id="PTHR10642">
    <property type="entry name" value="RIBONUCLEASE H1"/>
    <property type="match status" value="1"/>
</dbReference>
<evidence type="ECO:0000256" key="2">
    <source>
        <dbReference type="ARBA" id="ARBA00005300"/>
    </source>
</evidence>
<dbReference type="CDD" id="cd13934">
    <property type="entry name" value="RNase_H_Dikarya_like"/>
    <property type="match status" value="1"/>
</dbReference>
<dbReference type="InterPro" id="IPR002156">
    <property type="entry name" value="RNaseH_domain"/>
</dbReference>
<evidence type="ECO:0000313" key="10">
    <source>
        <dbReference type="EMBL" id="KAH7252790.1"/>
    </source>
</evidence>
<feature type="region of interest" description="Disordered" evidence="8">
    <location>
        <begin position="42"/>
        <end position="71"/>
    </location>
</feature>
<evidence type="ECO:0000256" key="4">
    <source>
        <dbReference type="ARBA" id="ARBA00022722"/>
    </source>
</evidence>
<reference evidence="10" key="1">
    <citation type="journal article" date="2021" name="Nat. Commun.">
        <title>Genetic determinants of endophytism in the Arabidopsis root mycobiome.</title>
        <authorList>
            <person name="Mesny F."/>
            <person name="Miyauchi S."/>
            <person name="Thiergart T."/>
            <person name="Pickel B."/>
            <person name="Atanasova L."/>
            <person name="Karlsson M."/>
            <person name="Huettel B."/>
            <person name="Barry K.W."/>
            <person name="Haridas S."/>
            <person name="Chen C."/>
            <person name="Bauer D."/>
            <person name="Andreopoulos W."/>
            <person name="Pangilinan J."/>
            <person name="LaButti K."/>
            <person name="Riley R."/>
            <person name="Lipzen A."/>
            <person name="Clum A."/>
            <person name="Drula E."/>
            <person name="Henrissat B."/>
            <person name="Kohler A."/>
            <person name="Grigoriev I.V."/>
            <person name="Martin F.M."/>
            <person name="Hacquard S."/>
        </authorList>
    </citation>
    <scope>NUCLEOTIDE SEQUENCE</scope>
    <source>
        <strain evidence="10">MPI-SDFR-AT-0068</strain>
    </source>
</reference>
<dbReference type="AlphaFoldDB" id="A0A8K0S2A1"/>
<dbReference type="PROSITE" id="PS50879">
    <property type="entry name" value="RNASE_H_1"/>
    <property type="match status" value="1"/>
</dbReference>
<proteinExistence type="inferred from homology"/>
<name>A0A8K0S2A1_9HYPO</name>
<dbReference type="GO" id="GO:0004523">
    <property type="term" value="F:RNA-DNA hybrid ribonuclease activity"/>
    <property type="evidence" value="ECO:0007669"/>
    <property type="project" value="UniProtKB-EC"/>
</dbReference>
<dbReference type="Proteomes" id="UP000813427">
    <property type="component" value="Unassembled WGS sequence"/>
</dbReference>
<dbReference type="GO" id="GO:0046872">
    <property type="term" value="F:metal ion binding"/>
    <property type="evidence" value="ECO:0007669"/>
    <property type="project" value="UniProtKB-KW"/>
</dbReference>
<evidence type="ECO:0000256" key="7">
    <source>
        <dbReference type="ARBA" id="ARBA00022801"/>
    </source>
</evidence>
<evidence type="ECO:0000256" key="8">
    <source>
        <dbReference type="SAM" id="MobiDB-lite"/>
    </source>
</evidence>
<keyword evidence="7" id="KW-0378">Hydrolase</keyword>
<organism evidence="10 11">
    <name type="scientific">Fusarium tricinctum</name>
    <dbReference type="NCBI Taxonomy" id="61284"/>
    <lineage>
        <taxon>Eukaryota</taxon>
        <taxon>Fungi</taxon>
        <taxon>Dikarya</taxon>
        <taxon>Ascomycota</taxon>
        <taxon>Pezizomycotina</taxon>
        <taxon>Sordariomycetes</taxon>
        <taxon>Hypocreomycetidae</taxon>
        <taxon>Hypocreales</taxon>
        <taxon>Nectriaceae</taxon>
        <taxon>Fusarium</taxon>
        <taxon>Fusarium tricinctum species complex</taxon>
    </lineage>
</organism>
<evidence type="ECO:0000256" key="1">
    <source>
        <dbReference type="ARBA" id="ARBA00000077"/>
    </source>
</evidence>
<dbReference type="EC" id="3.1.26.4" evidence="3"/>
<gene>
    <name evidence="10" type="ORF">BKA59DRAFT_475205</name>
</gene>
<dbReference type="InterPro" id="IPR036397">
    <property type="entry name" value="RNaseH_sf"/>
</dbReference>
<dbReference type="InterPro" id="IPR050092">
    <property type="entry name" value="RNase_H"/>
</dbReference>
<dbReference type="SUPFAM" id="SSF53098">
    <property type="entry name" value="Ribonuclease H-like"/>
    <property type="match status" value="1"/>
</dbReference>
<dbReference type="GO" id="GO:0003676">
    <property type="term" value="F:nucleic acid binding"/>
    <property type="evidence" value="ECO:0007669"/>
    <property type="project" value="InterPro"/>
</dbReference>
<comment type="caution">
    <text evidence="10">The sequence shown here is derived from an EMBL/GenBank/DDBJ whole genome shotgun (WGS) entry which is preliminary data.</text>
</comment>
<evidence type="ECO:0000256" key="6">
    <source>
        <dbReference type="ARBA" id="ARBA00022759"/>
    </source>
</evidence>
<evidence type="ECO:0000256" key="5">
    <source>
        <dbReference type="ARBA" id="ARBA00022723"/>
    </source>
</evidence>
<keyword evidence="11" id="KW-1185">Reference proteome</keyword>
<comment type="similarity">
    <text evidence="2">Belongs to the RNase H family.</text>
</comment>
<dbReference type="Pfam" id="PF00075">
    <property type="entry name" value="RNase_H"/>
    <property type="match status" value="1"/>
</dbReference>
<keyword evidence="5" id="KW-0479">Metal-binding</keyword>
<dbReference type="InterPro" id="IPR012337">
    <property type="entry name" value="RNaseH-like_sf"/>
</dbReference>
<evidence type="ECO:0000256" key="3">
    <source>
        <dbReference type="ARBA" id="ARBA00012180"/>
    </source>
</evidence>
<feature type="domain" description="RNase H type-1" evidence="9">
    <location>
        <begin position="122"/>
        <end position="278"/>
    </location>
</feature>